<comment type="caution">
    <text evidence="5">The sequence shown here is derived from an EMBL/GenBank/DDBJ whole genome shotgun (WGS) entry which is preliminary data.</text>
</comment>
<comment type="subcellular location">
    <subcellularLocation>
        <location evidence="1">Nucleus</location>
        <location evidence="1">Nucleolus</location>
    </subcellularLocation>
</comment>
<dbReference type="GO" id="GO:0003723">
    <property type="term" value="F:RNA binding"/>
    <property type="evidence" value="ECO:0007669"/>
    <property type="project" value="TreeGrafter"/>
</dbReference>
<keyword evidence="8" id="KW-1185">Reference proteome</keyword>
<feature type="domain" description="Fcf2 pre-rRNA processing C-terminal" evidence="4">
    <location>
        <begin position="128"/>
        <end position="223"/>
    </location>
</feature>
<dbReference type="PANTHER" id="PTHR21686:SF12">
    <property type="entry name" value="DEOXYNUCLEOTIDYLTRANSFERASE TERMINAL-INTERACTING PROTEIN 2"/>
    <property type="match status" value="1"/>
</dbReference>
<proteinExistence type="predicted"/>
<dbReference type="Proteomes" id="UP001146793">
    <property type="component" value="Unassembled WGS sequence"/>
</dbReference>
<feature type="compositionally biased region" description="Basic residues" evidence="3">
    <location>
        <begin position="237"/>
        <end position="256"/>
    </location>
</feature>
<protein>
    <recommendedName>
        <fullName evidence="4">Fcf2 pre-rRNA processing C-terminal domain-containing protein</fullName>
    </recommendedName>
</protein>
<organism evidence="5 7">
    <name type="scientific">Anaeramoeba flamelloides</name>
    <dbReference type="NCBI Taxonomy" id="1746091"/>
    <lineage>
        <taxon>Eukaryota</taxon>
        <taxon>Metamonada</taxon>
        <taxon>Anaeramoebidae</taxon>
        <taxon>Anaeramoeba</taxon>
    </lineage>
</organism>
<sequence length="256" mass="30992">MNKQPTISELADLFVNELSKHKLSALEEQPLYQTNNTNRDWFVRDLFGSNLPNKTKELYLKTNESNNFIEQSKIIGINKNLIGKKSISEDLHDKEEKKALKKSQVPELLGKRTVQTYRRLERQEKRRDKHKAKTWWEIPERKISRDVKRDMKVIMNRAYLDPKRFYKSSDWKGNNFPKRFQRGTVVEHASEFYSSRLTRKRRGQNIAEQFYNDKQLRNYTNQKYKEVKNERDNRRIVVGKKHNKMKKRRRKNSKRF</sequence>
<dbReference type="PANTHER" id="PTHR21686">
    <property type="entry name" value="DEOXYNUCLEOTIDYLTRANSFERASE TERMINAL-INTERACTING PROTEIN 2"/>
    <property type="match status" value="1"/>
</dbReference>
<evidence type="ECO:0000259" key="4">
    <source>
        <dbReference type="Pfam" id="PF08698"/>
    </source>
</evidence>
<evidence type="ECO:0000256" key="2">
    <source>
        <dbReference type="ARBA" id="ARBA00023242"/>
    </source>
</evidence>
<dbReference type="EMBL" id="JANTQA010000047">
    <property type="protein sequence ID" value="KAJ3433711.1"/>
    <property type="molecule type" value="Genomic_DNA"/>
</dbReference>
<reference evidence="6" key="1">
    <citation type="submission" date="2022-08" db="EMBL/GenBank/DDBJ databases">
        <title>Novel sulfate-reducing endosymbionts in the free-living metamonad Anaeramoeba.</title>
        <authorList>
            <person name="Jerlstrom-Hultqvist J."/>
            <person name="Cepicka I."/>
            <person name="Gallot-Lavallee L."/>
            <person name="Salas-Leiva D."/>
            <person name="Curtis B.A."/>
            <person name="Zahonova K."/>
            <person name="Pipaliya S."/>
            <person name="Dacks J."/>
            <person name="Roger A.J."/>
        </authorList>
    </citation>
    <scope>NUCLEOTIDE SEQUENCE</scope>
    <source>
        <strain evidence="6">Schooner1</strain>
    </source>
</reference>
<feature type="region of interest" description="Disordered" evidence="3">
    <location>
        <begin position="236"/>
        <end position="256"/>
    </location>
</feature>
<dbReference type="AlphaFoldDB" id="A0AAV7YV94"/>
<gene>
    <name evidence="5" type="ORF">M0812_22677</name>
    <name evidence="6" type="ORF">M0813_17569</name>
</gene>
<evidence type="ECO:0000313" key="6">
    <source>
        <dbReference type="EMBL" id="KAJ6248600.1"/>
    </source>
</evidence>
<evidence type="ECO:0000313" key="7">
    <source>
        <dbReference type="Proteomes" id="UP001146793"/>
    </source>
</evidence>
<dbReference type="Pfam" id="PF08698">
    <property type="entry name" value="Fcf2"/>
    <property type="match status" value="1"/>
</dbReference>
<dbReference type="Proteomes" id="UP001150062">
    <property type="component" value="Unassembled WGS sequence"/>
</dbReference>
<dbReference type="InterPro" id="IPR039883">
    <property type="entry name" value="Fcf2/DNTTIP2"/>
</dbReference>
<evidence type="ECO:0000313" key="5">
    <source>
        <dbReference type="EMBL" id="KAJ3433711.1"/>
    </source>
</evidence>
<reference evidence="5" key="2">
    <citation type="submission" date="2022-08" db="EMBL/GenBank/DDBJ databases">
        <title>Novel sulphate-reducing endosymbionts in the free-living metamonad Anaeramoeba.</title>
        <authorList>
            <person name="Jerlstrom-Hultqvist J."/>
            <person name="Cepicka I."/>
            <person name="Gallot-Lavallee L."/>
            <person name="Salas-Leiva D."/>
            <person name="Curtis B.A."/>
            <person name="Zahonova K."/>
            <person name="Pipaliya S."/>
            <person name="Dacks J."/>
            <person name="Roger A.J."/>
        </authorList>
    </citation>
    <scope>NUCLEOTIDE SEQUENCE</scope>
    <source>
        <strain evidence="5">Busselton2</strain>
    </source>
</reference>
<evidence type="ECO:0000256" key="3">
    <source>
        <dbReference type="SAM" id="MobiDB-lite"/>
    </source>
</evidence>
<keyword evidence="2" id="KW-0539">Nucleus</keyword>
<evidence type="ECO:0000313" key="8">
    <source>
        <dbReference type="Proteomes" id="UP001150062"/>
    </source>
</evidence>
<dbReference type="GO" id="GO:0005730">
    <property type="term" value="C:nucleolus"/>
    <property type="evidence" value="ECO:0007669"/>
    <property type="project" value="UniProtKB-SubCell"/>
</dbReference>
<accession>A0AAV7YV94</accession>
<name>A0AAV7YV94_9EUKA</name>
<evidence type="ECO:0000256" key="1">
    <source>
        <dbReference type="ARBA" id="ARBA00004604"/>
    </source>
</evidence>
<dbReference type="InterPro" id="IPR014810">
    <property type="entry name" value="Fcf2_C"/>
</dbReference>
<dbReference type="GO" id="GO:0006396">
    <property type="term" value="P:RNA processing"/>
    <property type="evidence" value="ECO:0007669"/>
    <property type="project" value="TreeGrafter"/>
</dbReference>
<dbReference type="EMBL" id="JAOAOG010000110">
    <property type="protein sequence ID" value="KAJ6248600.1"/>
    <property type="molecule type" value="Genomic_DNA"/>
</dbReference>